<name>G4QHR4_GLANF</name>
<dbReference type="NCBIfam" id="NF009316">
    <property type="entry name" value="PRK12674.1-5"/>
    <property type="match status" value="1"/>
</dbReference>
<dbReference type="AlphaFoldDB" id="G4QHR4"/>
<feature type="compositionally biased region" description="Basic and acidic residues" evidence="1">
    <location>
        <begin position="118"/>
        <end position="138"/>
    </location>
</feature>
<organism evidence="3 4">
    <name type="scientific">Glaciecola nitratireducens (strain JCM 12485 / KCTC 12276 / FR1064)</name>
    <dbReference type="NCBI Taxonomy" id="1085623"/>
    <lineage>
        <taxon>Bacteria</taxon>
        <taxon>Pseudomonadati</taxon>
        <taxon>Pseudomonadota</taxon>
        <taxon>Gammaproteobacteria</taxon>
        <taxon>Alteromonadales</taxon>
        <taxon>Alteromonadaceae</taxon>
        <taxon>Brumicola</taxon>
    </lineage>
</organism>
<keyword evidence="2" id="KW-0812">Transmembrane</keyword>
<feature type="transmembrane region" description="Helical" evidence="2">
    <location>
        <begin position="72"/>
        <end position="92"/>
    </location>
</feature>
<feature type="region of interest" description="Disordered" evidence="1">
    <location>
        <begin position="114"/>
        <end position="138"/>
    </location>
</feature>
<keyword evidence="4" id="KW-1185">Reference proteome</keyword>
<evidence type="ECO:0000313" key="3">
    <source>
        <dbReference type="EMBL" id="AEP30291.1"/>
    </source>
</evidence>
<dbReference type="Proteomes" id="UP000009282">
    <property type="component" value="Chromosome"/>
</dbReference>
<gene>
    <name evidence="3" type="primary">phaG</name>
    <name evidence="3" type="ordered locus">GNIT_2188</name>
</gene>
<keyword evidence="2" id="KW-1133">Transmembrane helix</keyword>
<dbReference type="KEGG" id="gni:GNIT_2188"/>
<evidence type="ECO:0000313" key="4">
    <source>
        <dbReference type="Proteomes" id="UP000009282"/>
    </source>
</evidence>
<dbReference type="NCBIfam" id="TIGR01300">
    <property type="entry name" value="CPA3_mnhG_phaG"/>
    <property type="match status" value="1"/>
</dbReference>
<dbReference type="EMBL" id="CP003060">
    <property type="protein sequence ID" value="AEP30291.1"/>
    <property type="molecule type" value="Genomic_DNA"/>
</dbReference>
<dbReference type="HOGENOM" id="CLU_121334_1_1_6"/>
<feature type="transmembrane region" description="Helical" evidence="2">
    <location>
        <begin position="6"/>
        <end position="28"/>
    </location>
</feature>
<protein>
    <submittedName>
        <fullName evidence="3">Multisubunit Na+/H+ antiporter, MnhG subunit</fullName>
    </submittedName>
</protein>
<proteinExistence type="predicted"/>
<dbReference type="PANTHER" id="PTHR34703">
    <property type="entry name" value="ANTIPORTER SUBUNIT MNHG2-RELATED"/>
    <property type="match status" value="1"/>
</dbReference>
<dbReference type="PANTHER" id="PTHR34703:SF1">
    <property type="entry name" value="ANTIPORTER SUBUNIT MNHG2-RELATED"/>
    <property type="match status" value="1"/>
</dbReference>
<keyword evidence="2" id="KW-0472">Membrane</keyword>
<dbReference type="OrthoDB" id="9813804at2"/>
<evidence type="ECO:0000256" key="1">
    <source>
        <dbReference type="SAM" id="MobiDB-lite"/>
    </source>
</evidence>
<accession>G4QHR4</accession>
<dbReference type="eggNOG" id="COG1320">
    <property type="taxonomic scope" value="Bacteria"/>
</dbReference>
<dbReference type="GO" id="GO:0015385">
    <property type="term" value="F:sodium:proton antiporter activity"/>
    <property type="evidence" value="ECO:0007669"/>
    <property type="project" value="TreeGrafter"/>
</dbReference>
<dbReference type="InterPro" id="IPR005133">
    <property type="entry name" value="PhaG_MnhG_YufB"/>
</dbReference>
<reference evidence="3 4" key="1">
    <citation type="journal article" date="2011" name="J. Bacteriol.">
        <title>Complete genome sequence of seawater bacterium Glaciecola nitratireducens FR1064T.</title>
        <authorList>
            <person name="Bian F."/>
            <person name="Qin Q.L."/>
            <person name="Xie B.B."/>
            <person name="Shu Y.L."/>
            <person name="Zhang X.Y."/>
            <person name="Yu Y."/>
            <person name="Chen B."/>
            <person name="Chen X.L."/>
            <person name="Zhou B.C."/>
            <person name="Zhang Y.Z."/>
        </authorList>
    </citation>
    <scope>NUCLEOTIDE SEQUENCE [LARGE SCALE GENOMIC DNA]</scope>
    <source>
        <strain evidence="4">JCM 12485 / KCTC 12276 / FR1064</strain>
    </source>
</reference>
<dbReference type="RefSeq" id="WP_014109164.1">
    <property type="nucleotide sequence ID" value="NC_016041.1"/>
</dbReference>
<dbReference type="STRING" id="1085623.GNIT_2188"/>
<feature type="transmembrane region" description="Helical" evidence="2">
    <location>
        <begin position="40"/>
        <end position="60"/>
    </location>
</feature>
<sequence>MSFIVELIVSAFLILGGLFVLVGSIGLLRLQDFYVRLHAPTKATTLGLGCFLIGSMVFMYHTRGSLSINELLITLFLVITAPVTAHILAKVAMHHRVKVMERTRNQHLVETARMQLPPEHESNKHDNKNSDTESLDNK</sequence>
<evidence type="ECO:0000256" key="2">
    <source>
        <dbReference type="SAM" id="Phobius"/>
    </source>
</evidence>
<dbReference type="Pfam" id="PF03334">
    <property type="entry name" value="PhaG_MnhG_YufB"/>
    <property type="match status" value="1"/>
</dbReference>